<keyword evidence="1" id="KW-0472">Membrane</keyword>
<evidence type="ECO:0000313" key="3">
    <source>
        <dbReference type="EnsemblPlants" id="ONIVA07G11790.1"/>
    </source>
</evidence>
<keyword evidence="2" id="KW-0732">Signal</keyword>
<dbReference type="EnsemblPlants" id="ONIVA07G11790.1">
    <property type="protein sequence ID" value="ONIVA07G11790.1"/>
    <property type="gene ID" value="ONIVA07G11790"/>
</dbReference>
<sequence length="218" mass="22563">MLCQQADLSLPFLLSLTQLLGRPAGGGDEVVRVGRVRGGKRVQHLAAPPSHQLRCSGVLVPSPPPMHQRKNCTDAGMLPGPLLPTPPPLPPELVVYPSVPGLPPSATPPPSSSIGSSIAIVVLVVITTTIMIVSIVVIRCSYRRGLIHGSSSTPVVTGHTTLHIFTTFSAIAGSQSSGWSVSQAVDFAAVGEPLGAGAHGHVGNKRGNEMASWYVGLT</sequence>
<protein>
    <submittedName>
        <fullName evidence="3">Uncharacterized protein</fullName>
    </submittedName>
</protein>
<dbReference type="HOGENOM" id="CLU_1268679_0_0_1"/>
<feature type="signal peptide" evidence="2">
    <location>
        <begin position="1"/>
        <end position="21"/>
    </location>
</feature>
<keyword evidence="1" id="KW-0812">Transmembrane</keyword>
<accession>A0A0E0I0D5</accession>
<dbReference type="AlphaFoldDB" id="A0A0E0I0D5"/>
<evidence type="ECO:0000313" key="4">
    <source>
        <dbReference type="Proteomes" id="UP000006591"/>
    </source>
</evidence>
<dbReference type="Gramene" id="ONIVA07G11790.1">
    <property type="protein sequence ID" value="ONIVA07G11790.1"/>
    <property type="gene ID" value="ONIVA07G11790"/>
</dbReference>
<name>A0A0E0I0D5_ORYNI</name>
<feature type="chain" id="PRO_5002362189" evidence="2">
    <location>
        <begin position="22"/>
        <end position="218"/>
    </location>
</feature>
<dbReference type="Proteomes" id="UP000006591">
    <property type="component" value="Chromosome 7"/>
</dbReference>
<reference evidence="3" key="2">
    <citation type="submission" date="2018-04" db="EMBL/GenBank/DDBJ databases">
        <title>OnivRS2 (Oryza nivara Reference Sequence Version 2).</title>
        <authorList>
            <person name="Zhang J."/>
            <person name="Kudrna D."/>
            <person name="Lee S."/>
            <person name="Talag J."/>
            <person name="Rajasekar S."/>
            <person name="Welchert J."/>
            <person name="Hsing Y.-I."/>
            <person name="Wing R.A."/>
        </authorList>
    </citation>
    <scope>NUCLEOTIDE SEQUENCE [LARGE SCALE GENOMIC DNA]</scope>
    <source>
        <strain evidence="3">SL10</strain>
    </source>
</reference>
<proteinExistence type="predicted"/>
<evidence type="ECO:0000256" key="2">
    <source>
        <dbReference type="SAM" id="SignalP"/>
    </source>
</evidence>
<evidence type="ECO:0000256" key="1">
    <source>
        <dbReference type="SAM" id="Phobius"/>
    </source>
</evidence>
<keyword evidence="4" id="KW-1185">Reference proteome</keyword>
<feature type="transmembrane region" description="Helical" evidence="1">
    <location>
        <begin position="118"/>
        <end position="138"/>
    </location>
</feature>
<organism evidence="3">
    <name type="scientific">Oryza nivara</name>
    <name type="common">Indian wild rice</name>
    <name type="synonym">Oryza sativa f. spontanea</name>
    <dbReference type="NCBI Taxonomy" id="4536"/>
    <lineage>
        <taxon>Eukaryota</taxon>
        <taxon>Viridiplantae</taxon>
        <taxon>Streptophyta</taxon>
        <taxon>Embryophyta</taxon>
        <taxon>Tracheophyta</taxon>
        <taxon>Spermatophyta</taxon>
        <taxon>Magnoliopsida</taxon>
        <taxon>Liliopsida</taxon>
        <taxon>Poales</taxon>
        <taxon>Poaceae</taxon>
        <taxon>BOP clade</taxon>
        <taxon>Oryzoideae</taxon>
        <taxon>Oryzeae</taxon>
        <taxon>Oryzinae</taxon>
        <taxon>Oryza</taxon>
    </lineage>
</organism>
<keyword evidence="1" id="KW-1133">Transmembrane helix</keyword>
<reference evidence="3" key="1">
    <citation type="submission" date="2015-04" db="UniProtKB">
        <authorList>
            <consortium name="EnsemblPlants"/>
        </authorList>
    </citation>
    <scope>IDENTIFICATION</scope>
    <source>
        <strain evidence="3">SL10</strain>
    </source>
</reference>